<dbReference type="AlphaFoldDB" id="A0A1G2LQ54"/>
<dbReference type="InterPro" id="IPR011034">
    <property type="entry name" value="Formyl_transferase-like_C_sf"/>
</dbReference>
<dbReference type="HAMAP" id="MF_00527">
    <property type="entry name" value="3MGH"/>
    <property type="match status" value="1"/>
</dbReference>
<dbReference type="GO" id="GO:0006284">
    <property type="term" value="P:base-excision repair"/>
    <property type="evidence" value="ECO:0007669"/>
    <property type="project" value="InterPro"/>
</dbReference>
<comment type="caution">
    <text evidence="6">The sequence shown here is derived from an EMBL/GenBank/DDBJ whole genome shotgun (WGS) entry which is preliminary data.</text>
</comment>
<dbReference type="SUPFAM" id="SSF50486">
    <property type="entry name" value="FMT C-terminal domain-like"/>
    <property type="match status" value="1"/>
</dbReference>
<keyword evidence="2 5" id="KW-0227">DNA damage</keyword>
<keyword evidence="4 5" id="KW-0234">DNA repair</keyword>
<accession>A0A1G2LQ54</accession>
<evidence type="ECO:0000313" key="6">
    <source>
        <dbReference type="EMBL" id="OHA13768.1"/>
    </source>
</evidence>
<sequence>MGGRLTKNFFEKPTLWVAGNLLGKVLIRNWRGKEIKAIITEAEAYCGFDDKASHASRGITPRNKIMFGGAGRAYVYLIYGMHHCLNIVTERENYPSAVLIRGVKLLGGATAELNGPGKLTKALHIDKSLNGEDITISQKLWIEDSNNHYGIRKAVVKKGPRIGVDYAGKWAKKPWRFYLSEKKF</sequence>
<dbReference type="NCBIfam" id="TIGR00567">
    <property type="entry name" value="3mg"/>
    <property type="match status" value="1"/>
</dbReference>
<dbReference type="PANTHER" id="PTHR10429">
    <property type="entry name" value="DNA-3-METHYLADENINE GLYCOSYLASE"/>
    <property type="match status" value="1"/>
</dbReference>
<evidence type="ECO:0000256" key="2">
    <source>
        <dbReference type="ARBA" id="ARBA00022763"/>
    </source>
</evidence>
<reference evidence="6 7" key="1">
    <citation type="journal article" date="2016" name="Nat. Commun.">
        <title>Thousands of microbial genomes shed light on interconnected biogeochemical processes in an aquifer system.</title>
        <authorList>
            <person name="Anantharaman K."/>
            <person name="Brown C.T."/>
            <person name="Hug L.A."/>
            <person name="Sharon I."/>
            <person name="Castelle C.J."/>
            <person name="Probst A.J."/>
            <person name="Thomas B.C."/>
            <person name="Singh A."/>
            <person name="Wilkins M.J."/>
            <person name="Karaoz U."/>
            <person name="Brodie E.L."/>
            <person name="Williams K.H."/>
            <person name="Hubbard S.S."/>
            <person name="Banfield J.F."/>
        </authorList>
    </citation>
    <scope>NUCLEOTIDE SEQUENCE [LARGE SCALE GENOMIC DNA]</scope>
</reference>
<proteinExistence type="inferred from homology"/>
<evidence type="ECO:0000256" key="5">
    <source>
        <dbReference type="HAMAP-Rule" id="MF_00527"/>
    </source>
</evidence>
<dbReference type="PANTHER" id="PTHR10429:SF0">
    <property type="entry name" value="DNA-3-METHYLADENINE GLYCOSYLASE"/>
    <property type="match status" value="1"/>
</dbReference>
<evidence type="ECO:0000256" key="4">
    <source>
        <dbReference type="ARBA" id="ARBA00023204"/>
    </source>
</evidence>
<organism evidence="6 7">
    <name type="scientific">Candidatus Tagabacteria bacterium RIFCSPLOWO2_01_FULL_39_11</name>
    <dbReference type="NCBI Taxonomy" id="1802295"/>
    <lineage>
        <taxon>Bacteria</taxon>
        <taxon>Candidatus Tagaibacteriota</taxon>
    </lineage>
</organism>
<dbReference type="GO" id="GO:0003905">
    <property type="term" value="F:alkylbase DNA N-glycosylase activity"/>
    <property type="evidence" value="ECO:0007669"/>
    <property type="project" value="InterPro"/>
</dbReference>
<dbReference type="InterPro" id="IPR003180">
    <property type="entry name" value="MPG"/>
</dbReference>
<keyword evidence="3 5" id="KW-0378">Hydrolase</keyword>
<dbReference type="Gene3D" id="3.10.300.10">
    <property type="entry name" value="Methylpurine-DNA glycosylase (MPG)"/>
    <property type="match status" value="1"/>
</dbReference>
<dbReference type="CDD" id="cd00540">
    <property type="entry name" value="AAG"/>
    <property type="match status" value="1"/>
</dbReference>
<protein>
    <recommendedName>
        <fullName evidence="5">Putative 3-methyladenine DNA glycosylase</fullName>
        <ecNumber evidence="5">3.2.2.-</ecNumber>
    </recommendedName>
</protein>
<evidence type="ECO:0000256" key="3">
    <source>
        <dbReference type="ARBA" id="ARBA00022801"/>
    </source>
</evidence>
<dbReference type="FunFam" id="3.10.300.10:FF:000001">
    <property type="entry name" value="Putative 3-methyladenine DNA glycosylase"/>
    <property type="match status" value="1"/>
</dbReference>
<comment type="similarity">
    <text evidence="1 5">Belongs to the DNA glycosylase MPG family.</text>
</comment>
<evidence type="ECO:0000256" key="1">
    <source>
        <dbReference type="ARBA" id="ARBA00009232"/>
    </source>
</evidence>
<evidence type="ECO:0000313" key="7">
    <source>
        <dbReference type="Proteomes" id="UP000178302"/>
    </source>
</evidence>
<dbReference type="EMBL" id="MHQZ01000024">
    <property type="protein sequence ID" value="OHA13768.1"/>
    <property type="molecule type" value="Genomic_DNA"/>
</dbReference>
<gene>
    <name evidence="6" type="ORF">A2909_01985</name>
</gene>
<dbReference type="GO" id="GO:0003677">
    <property type="term" value="F:DNA binding"/>
    <property type="evidence" value="ECO:0007669"/>
    <property type="project" value="InterPro"/>
</dbReference>
<dbReference type="EC" id="3.2.2.-" evidence="5"/>
<name>A0A1G2LQ54_9BACT</name>
<dbReference type="Proteomes" id="UP000178302">
    <property type="component" value="Unassembled WGS sequence"/>
</dbReference>
<dbReference type="InterPro" id="IPR036995">
    <property type="entry name" value="MPG_sf"/>
</dbReference>
<dbReference type="Pfam" id="PF02245">
    <property type="entry name" value="Pur_DNA_glyco"/>
    <property type="match status" value="1"/>
</dbReference>